<accession>A0AAD9Q629</accession>
<reference evidence="11" key="2">
    <citation type="journal article" date="2023" name="Science">
        <title>Genomic signatures of disease resistance in endangered staghorn corals.</title>
        <authorList>
            <person name="Vollmer S.V."/>
            <person name="Selwyn J.D."/>
            <person name="Despard B.A."/>
            <person name="Roesel C.L."/>
        </authorList>
    </citation>
    <scope>NUCLEOTIDE SEQUENCE</scope>
    <source>
        <strain evidence="11">K2</strain>
    </source>
</reference>
<keyword evidence="4" id="KW-0847">Vitamin C</keyword>
<evidence type="ECO:0000256" key="5">
    <source>
        <dbReference type="ARBA" id="ARBA00022964"/>
    </source>
</evidence>
<dbReference type="Proteomes" id="UP001249851">
    <property type="component" value="Unassembled WGS sequence"/>
</dbReference>
<keyword evidence="9" id="KW-1133">Transmembrane helix</keyword>
<reference evidence="11" key="1">
    <citation type="journal article" date="2023" name="G3 (Bethesda)">
        <title>Whole genome assembly and annotation of the endangered Caribbean coral Acropora cervicornis.</title>
        <authorList>
            <person name="Selwyn J.D."/>
            <person name="Vollmer S.V."/>
        </authorList>
    </citation>
    <scope>NUCLEOTIDE SEQUENCE</scope>
    <source>
        <strain evidence="11">K2</strain>
    </source>
</reference>
<evidence type="ECO:0000256" key="3">
    <source>
        <dbReference type="ARBA" id="ARBA00022837"/>
    </source>
</evidence>
<dbReference type="AlphaFoldDB" id="A0AAD9Q629"/>
<dbReference type="InterPro" id="IPR005123">
    <property type="entry name" value="Oxoglu/Fe-dep_dioxygenase_dom"/>
</dbReference>
<evidence type="ECO:0000256" key="8">
    <source>
        <dbReference type="SAM" id="MobiDB-lite"/>
    </source>
</evidence>
<keyword evidence="5" id="KW-0223">Dioxygenase</keyword>
<evidence type="ECO:0000256" key="1">
    <source>
        <dbReference type="ARBA" id="ARBA00001961"/>
    </source>
</evidence>
<name>A0AAD9Q629_ACRCE</name>
<keyword evidence="3" id="KW-0106">Calcium</keyword>
<evidence type="ECO:0000259" key="10">
    <source>
        <dbReference type="PROSITE" id="PS51471"/>
    </source>
</evidence>
<dbReference type="InterPro" id="IPR044862">
    <property type="entry name" value="Pro_4_hyd_alph_FE2OG_OXY"/>
</dbReference>
<dbReference type="GO" id="GO:0031418">
    <property type="term" value="F:L-ascorbic acid binding"/>
    <property type="evidence" value="ECO:0007669"/>
    <property type="project" value="UniProtKB-KW"/>
</dbReference>
<proteinExistence type="predicted"/>
<evidence type="ECO:0000256" key="7">
    <source>
        <dbReference type="ARBA" id="ARBA00023004"/>
    </source>
</evidence>
<dbReference type="InterPro" id="IPR011992">
    <property type="entry name" value="EF-hand-dom_pair"/>
</dbReference>
<dbReference type="Pfam" id="PF13640">
    <property type="entry name" value="2OG-FeII_Oxy_3"/>
    <property type="match status" value="1"/>
</dbReference>
<dbReference type="PANTHER" id="PTHR10869">
    <property type="entry name" value="PROLYL 4-HYDROXYLASE ALPHA SUBUNIT"/>
    <property type="match status" value="1"/>
</dbReference>
<dbReference type="SUPFAM" id="SSF47473">
    <property type="entry name" value="EF-hand"/>
    <property type="match status" value="1"/>
</dbReference>
<comment type="cofactor">
    <cofactor evidence="1">
        <name>L-ascorbate</name>
        <dbReference type="ChEBI" id="CHEBI:38290"/>
    </cofactor>
</comment>
<keyword evidence="9" id="KW-0472">Membrane</keyword>
<dbReference type="GO" id="GO:0005783">
    <property type="term" value="C:endoplasmic reticulum"/>
    <property type="evidence" value="ECO:0007669"/>
    <property type="project" value="TreeGrafter"/>
</dbReference>
<dbReference type="InterPro" id="IPR045054">
    <property type="entry name" value="P4HA-like"/>
</dbReference>
<dbReference type="PANTHER" id="PTHR10869:SF246">
    <property type="entry name" value="TRANSMEMBRANE PROLYL 4-HYDROXYLASE"/>
    <property type="match status" value="1"/>
</dbReference>
<dbReference type="PROSITE" id="PS00018">
    <property type="entry name" value="EF_HAND_1"/>
    <property type="match status" value="1"/>
</dbReference>
<dbReference type="GO" id="GO:0005506">
    <property type="term" value="F:iron ion binding"/>
    <property type="evidence" value="ECO:0007669"/>
    <property type="project" value="InterPro"/>
</dbReference>
<feature type="region of interest" description="Disordered" evidence="8">
    <location>
        <begin position="1"/>
        <end position="29"/>
    </location>
</feature>
<protein>
    <submittedName>
        <fullName evidence="11">Transmembrane prolyl 4-hydroxylase</fullName>
    </submittedName>
</protein>
<dbReference type="InterPro" id="IPR018247">
    <property type="entry name" value="EF_Hand_1_Ca_BS"/>
</dbReference>
<keyword evidence="7" id="KW-0408">Iron</keyword>
<dbReference type="PROSITE" id="PS51471">
    <property type="entry name" value="FE2OG_OXY"/>
    <property type="match status" value="1"/>
</dbReference>
<feature type="transmembrane region" description="Helical" evidence="9">
    <location>
        <begin position="28"/>
        <end position="50"/>
    </location>
</feature>
<organism evidence="11 12">
    <name type="scientific">Acropora cervicornis</name>
    <name type="common">Staghorn coral</name>
    <dbReference type="NCBI Taxonomy" id="6130"/>
    <lineage>
        <taxon>Eukaryota</taxon>
        <taxon>Metazoa</taxon>
        <taxon>Cnidaria</taxon>
        <taxon>Anthozoa</taxon>
        <taxon>Hexacorallia</taxon>
        <taxon>Scleractinia</taxon>
        <taxon>Astrocoeniina</taxon>
        <taxon>Acroporidae</taxon>
        <taxon>Acropora</taxon>
    </lineage>
</organism>
<evidence type="ECO:0000313" key="11">
    <source>
        <dbReference type="EMBL" id="KAK2555036.1"/>
    </source>
</evidence>
<gene>
    <name evidence="11" type="ORF">P5673_023383</name>
</gene>
<feature type="domain" description="Fe2OG dioxygenase" evidence="10">
    <location>
        <begin position="355"/>
        <end position="532"/>
    </location>
</feature>
<dbReference type="EMBL" id="JARQWQ010000065">
    <property type="protein sequence ID" value="KAK2555036.1"/>
    <property type="molecule type" value="Genomic_DNA"/>
</dbReference>
<feature type="compositionally biased region" description="Basic and acidic residues" evidence="8">
    <location>
        <begin position="1"/>
        <end position="26"/>
    </location>
</feature>
<keyword evidence="9 11" id="KW-0812">Transmembrane</keyword>
<evidence type="ECO:0000313" key="12">
    <source>
        <dbReference type="Proteomes" id="UP001249851"/>
    </source>
</evidence>
<dbReference type="SMART" id="SM00702">
    <property type="entry name" value="P4Hc"/>
    <property type="match status" value="1"/>
</dbReference>
<evidence type="ECO:0000256" key="4">
    <source>
        <dbReference type="ARBA" id="ARBA00022896"/>
    </source>
</evidence>
<dbReference type="GO" id="GO:0004656">
    <property type="term" value="F:procollagen-proline 4-dioxygenase activity"/>
    <property type="evidence" value="ECO:0007669"/>
    <property type="project" value="TreeGrafter"/>
</dbReference>
<feature type="region of interest" description="Disordered" evidence="8">
    <location>
        <begin position="61"/>
        <end position="86"/>
    </location>
</feature>
<dbReference type="Gene3D" id="2.60.120.620">
    <property type="entry name" value="q2cbj1_9rhob like domain"/>
    <property type="match status" value="2"/>
</dbReference>
<sequence>MPRPRVDVKKSIKEKPMKTTKKESKSRSVPSTAIAVAFTALIAICVAIYFKTGSPIQEQNLDKTPVEENRKATANHKRTEGNTDSKVLPRLDGVKVGHVQRRQLSPGKIHEIKTLSLRPPIFEIPNFLTDDECHMIINLASGVGLDTSEVQDPETGINIEPTNEETFRSWDYNHDGVIDKVEVMHNLIDLSDLYFSEEDVHKMFSELKVDKNNNEPGYGGVRLRLIRLFGKETQYYFYDSIHGWTQETISSADHHDLSVVYQARAYQIVGQQISGPLRPRNFLTGYFIIPGVMDMSEFLTVETDRIMNSFHNMAKTLPRVKSRNSRQTWLDHRKIKGLNNRVAALTKLPRAVIEESEELQVVHYYPEGHYHCHHDSQEVDPMVPCCAFRDRRHCRLCRYITVLYFLNDVEEGGETAFPVANNESFSTEVLTPRMNLSCMFSAFEILMVFKKEPDIKRCQAWAEITKYRCDLSKHCHKANLYVKPRKGTAIMWYNHLRDKRTGWHGSLDEMTYHGGCDIIKGQKWIANNWINILGDSRDTMVSYKNSRKKIK</sequence>
<keyword evidence="12" id="KW-1185">Reference proteome</keyword>
<keyword evidence="6" id="KW-0560">Oxidoreductase</keyword>
<evidence type="ECO:0000256" key="2">
    <source>
        <dbReference type="ARBA" id="ARBA00022723"/>
    </source>
</evidence>
<keyword evidence="2" id="KW-0479">Metal-binding</keyword>
<evidence type="ECO:0000256" key="9">
    <source>
        <dbReference type="SAM" id="Phobius"/>
    </source>
</evidence>
<evidence type="ECO:0000256" key="6">
    <source>
        <dbReference type="ARBA" id="ARBA00023002"/>
    </source>
</evidence>
<dbReference type="InterPro" id="IPR006620">
    <property type="entry name" value="Pro_4_hyd_alph"/>
</dbReference>
<comment type="caution">
    <text evidence="11">The sequence shown here is derived from an EMBL/GenBank/DDBJ whole genome shotgun (WGS) entry which is preliminary data.</text>
</comment>